<accession>A0AAE3KRY3</accession>
<dbReference type="EMBL" id="JAMZMM010000487">
    <property type="protein sequence ID" value="MCP2732133.1"/>
    <property type="molecule type" value="Genomic_DNA"/>
</dbReference>
<keyword evidence="2" id="KW-1185">Reference proteome</keyword>
<dbReference type="AlphaFoldDB" id="A0AAE3KRY3"/>
<sequence length="486" mass="56155">MSTGSRYWTIIKIDGAGGRKIEQIDSAKAFFLTSFPEFTASTEVPDTLIQRQLLHWLKGGINEYTDEGICQELAGTSQRKANEPCFLAKLCLKCFISSQIERVCHQLAAQFGENHGFTYRDLLPFVLDEDNRRNYQEKKITYQSFLDDIVDSFDPNQSSLATWTTRRVKSNKDINAFLLEQGIYLVSDWAILNDTTPKQIERIFDQVYHLTRVEVEDDKRILEGYHAVYRAQRLKQRQAGIKGKCLSPTLEQLQEISQDLSNKTNRNIPPAILLTKLQNIASRLREYRIRVRGGSIHYDERDPISLTETIPDPNSDIVDDETEFLKLYRQQFLHCLDLAIAQVTGERVKTLETRDKEKAQKFIIALQLFHCQELSMSEIAKQLELKAQFHISRLLKLKAFRADVQQHLLILLRDRVFAQAKAYSDSQRLQTLHQEIESALNEQIANVIQEAAMEASTATIEKHHTTSSFFSQRLCHYLDIRSNCYE</sequence>
<dbReference type="RefSeq" id="WP_254014860.1">
    <property type="nucleotide sequence ID" value="NZ_JAMZMM010000487.1"/>
</dbReference>
<reference evidence="1" key="1">
    <citation type="submission" date="2022-06" db="EMBL/GenBank/DDBJ databases">
        <title>New cyanobacteria of genus Symplocastrum in benthos of Lake Baikal.</title>
        <authorList>
            <person name="Sorokovikova E."/>
            <person name="Tikhonova I."/>
            <person name="Krasnopeev A."/>
            <person name="Evseev P."/>
            <person name="Gladkikh A."/>
            <person name="Belykh O."/>
        </authorList>
    </citation>
    <scope>NUCLEOTIDE SEQUENCE</scope>
    <source>
        <strain evidence="1">BBK-W-15</strain>
    </source>
</reference>
<name>A0AAE3KRY3_9CYAN</name>
<protein>
    <submittedName>
        <fullName evidence="1">Uncharacterized protein</fullName>
    </submittedName>
</protein>
<proteinExistence type="predicted"/>
<dbReference type="Proteomes" id="UP001204953">
    <property type="component" value="Unassembled WGS sequence"/>
</dbReference>
<evidence type="ECO:0000313" key="2">
    <source>
        <dbReference type="Proteomes" id="UP001204953"/>
    </source>
</evidence>
<comment type="caution">
    <text evidence="1">The sequence shown here is derived from an EMBL/GenBank/DDBJ whole genome shotgun (WGS) entry which is preliminary data.</text>
</comment>
<gene>
    <name evidence="1" type="ORF">NJ959_27260</name>
</gene>
<organism evidence="1 2">
    <name type="scientific">Limnofasciculus baicalensis BBK-W-15</name>
    <dbReference type="NCBI Taxonomy" id="2699891"/>
    <lineage>
        <taxon>Bacteria</taxon>
        <taxon>Bacillati</taxon>
        <taxon>Cyanobacteriota</taxon>
        <taxon>Cyanophyceae</taxon>
        <taxon>Coleofasciculales</taxon>
        <taxon>Coleofasciculaceae</taxon>
        <taxon>Limnofasciculus</taxon>
        <taxon>Limnofasciculus baicalensis</taxon>
    </lineage>
</organism>
<evidence type="ECO:0000313" key="1">
    <source>
        <dbReference type="EMBL" id="MCP2732133.1"/>
    </source>
</evidence>